<accession>Q4CZK1</accession>
<reference evidence="2 3" key="1">
    <citation type="journal article" date="2005" name="Science">
        <title>The genome sequence of Trypanosoma cruzi, etiologic agent of Chagas disease.</title>
        <authorList>
            <person name="El-Sayed N.M."/>
            <person name="Myler P.J."/>
            <person name="Bartholomeu D.C."/>
            <person name="Nilsson D."/>
            <person name="Aggarwal G."/>
            <person name="Tran A.N."/>
            <person name="Ghedin E."/>
            <person name="Worthey E.A."/>
            <person name="Delcher A.L."/>
            <person name="Blandin G."/>
            <person name="Westenberger S.J."/>
            <person name="Caler E."/>
            <person name="Cerqueira G.C."/>
            <person name="Branche C."/>
            <person name="Haas B."/>
            <person name="Anupama A."/>
            <person name="Arner E."/>
            <person name="Aslund L."/>
            <person name="Attipoe P."/>
            <person name="Bontempi E."/>
            <person name="Bringaud F."/>
            <person name="Burton P."/>
            <person name="Cadag E."/>
            <person name="Campbell D.A."/>
            <person name="Carrington M."/>
            <person name="Crabtree J."/>
            <person name="Darban H."/>
            <person name="da Silveira J.F."/>
            <person name="de Jong P."/>
            <person name="Edwards K."/>
            <person name="Englund P.T."/>
            <person name="Fazelina G."/>
            <person name="Feldblyum T."/>
            <person name="Ferella M."/>
            <person name="Frasch A.C."/>
            <person name="Gull K."/>
            <person name="Horn D."/>
            <person name="Hou L."/>
            <person name="Huang Y."/>
            <person name="Kindlund E."/>
            <person name="Klingbeil M."/>
            <person name="Kluge S."/>
            <person name="Koo H."/>
            <person name="Lacerda D."/>
            <person name="Levin M.J."/>
            <person name="Lorenzi H."/>
            <person name="Louie T."/>
            <person name="Machado C.R."/>
            <person name="McCulloch R."/>
            <person name="McKenna A."/>
            <person name="Mizuno Y."/>
            <person name="Mottram J.C."/>
            <person name="Nelson S."/>
            <person name="Ochaya S."/>
            <person name="Osoegawa K."/>
            <person name="Pai G."/>
            <person name="Parsons M."/>
            <person name="Pentony M."/>
            <person name="Pettersson U."/>
            <person name="Pop M."/>
            <person name="Ramirez J.L."/>
            <person name="Rinta J."/>
            <person name="Robertson L."/>
            <person name="Salzberg S.L."/>
            <person name="Sanchez D.O."/>
            <person name="Seyler A."/>
            <person name="Sharma R."/>
            <person name="Shetty J."/>
            <person name="Simpson A.J."/>
            <person name="Sisk E."/>
            <person name="Tammi M.T."/>
            <person name="Tarleton R."/>
            <person name="Teixeira S."/>
            <person name="Van Aken S."/>
            <person name="Vogt C."/>
            <person name="Ward P.N."/>
            <person name="Wickstead B."/>
            <person name="Wortman J."/>
            <person name="White O."/>
            <person name="Fraser C.M."/>
            <person name="Stuart K.D."/>
            <person name="Andersson B."/>
        </authorList>
    </citation>
    <scope>NUCLEOTIDE SEQUENCE [LARGE SCALE GENOMIC DNA]</scope>
    <source>
        <strain evidence="2 3">CL Brener</strain>
    </source>
</reference>
<keyword evidence="3" id="KW-1185">Reference proteome</keyword>
<evidence type="ECO:0000313" key="3">
    <source>
        <dbReference type="Proteomes" id="UP000002296"/>
    </source>
</evidence>
<dbReference type="AlphaFoldDB" id="Q4CZK1"/>
<organism evidence="2 3">
    <name type="scientific">Trypanosoma cruzi (strain CL Brener)</name>
    <dbReference type="NCBI Taxonomy" id="353153"/>
    <lineage>
        <taxon>Eukaryota</taxon>
        <taxon>Discoba</taxon>
        <taxon>Euglenozoa</taxon>
        <taxon>Kinetoplastea</taxon>
        <taxon>Metakinetoplastina</taxon>
        <taxon>Trypanosomatida</taxon>
        <taxon>Trypanosomatidae</taxon>
        <taxon>Trypanosoma</taxon>
        <taxon>Schizotrypanum</taxon>
    </lineage>
</organism>
<keyword evidence="1" id="KW-0472">Membrane</keyword>
<keyword evidence="1" id="KW-0812">Transmembrane</keyword>
<feature type="transmembrane region" description="Helical" evidence="1">
    <location>
        <begin position="36"/>
        <end position="55"/>
    </location>
</feature>
<dbReference type="InParanoid" id="Q4CZK1"/>
<dbReference type="PaxDb" id="353153-Q4CZK1"/>
<comment type="caution">
    <text evidence="2">The sequence shown here is derived from an EMBL/GenBank/DDBJ whole genome shotgun (WGS) entry which is preliminary data.</text>
</comment>
<evidence type="ECO:0000256" key="1">
    <source>
        <dbReference type="SAM" id="Phobius"/>
    </source>
</evidence>
<sequence length="417" mass="47746">MGRLVSISFLDFPTRAKLTDLCRPCALSHHHFYPSLSFFFFCFFFFFCLFEYSLFISVDGGVWQFAAAMVVFIMGAPRAKNGAPTSRSILSRMQSVSYPQVIPVAAEAQQNLGTSLSLDKPKVVERRASLSSGIIPLRRYSHTDAIDEDFGSERISEICRQKELIFQAFLRESDEMAGTMLHGHVGYSILSEMDSPLSLSRRTSPWKRSRTPFSSHGRAILYIHESSLSVPPVPCRGDLFYASLRRRSVCISNSSGYVSPVASPMKMLPLDVKMFALIVLEEMMARHDLTLREERLRKRIEGKEVTAFLRVHFVIRTSAHFHQTRLFSLKDIRREELQYLRDGIQRRAKQQEEEHRVFMCRLQPERLPPIKIPTLTTAGQPYGCTRVDLEVAKALAMEEKTWEAAGGRKRFFFPQIL</sequence>
<dbReference type="RefSeq" id="XP_807559.1">
    <property type="nucleotide sequence ID" value="XM_802466.1"/>
</dbReference>
<feature type="transmembrane region" description="Helical" evidence="1">
    <location>
        <begin position="61"/>
        <end position="79"/>
    </location>
</feature>
<gene>
    <name evidence="2" type="ORF">Tc00.1047053510299.70</name>
</gene>
<dbReference type="EMBL" id="AAHK01001367">
    <property type="protein sequence ID" value="EAN85708.1"/>
    <property type="molecule type" value="Genomic_DNA"/>
</dbReference>
<protein>
    <submittedName>
        <fullName evidence="2">Uncharacterized protein</fullName>
    </submittedName>
</protein>
<dbReference type="KEGG" id="tcr:510299.70"/>
<keyword evidence="1" id="KW-1133">Transmembrane helix</keyword>
<evidence type="ECO:0000313" key="2">
    <source>
        <dbReference type="EMBL" id="EAN85708.1"/>
    </source>
</evidence>
<dbReference type="GeneID" id="3537810"/>
<dbReference type="Proteomes" id="UP000002296">
    <property type="component" value="Unassembled WGS sequence"/>
</dbReference>
<name>Q4CZK1_TRYCC</name>
<proteinExistence type="predicted"/>